<keyword evidence="1 3" id="KW-0863">Zinc-finger</keyword>
<keyword evidence="2" id="KW-0862">Zinc</keyword>
<protein>
    <recommendedName>
        <fullName evidence="4">RING-type domain-containing protein</fullName>
    </recommendedName>
</protein>
<sequence>MQPHDDSVEECSICMIDIKAKLHFALQPCGHKFHYSCARKWMKLARFGGTGLGMINRAHCVERSPKRW</sequence>
<dbReference type="PROSITE" id="PS50089">
    <property type="entry name" value="ZF_RING_2"/>
    <property type="match status" value="1"/>
</dbReference>
<dbReference type="CDD" id="cd16448">
    <property type="entry name" value="RING-H2"/>
    <property type="match status" value="1"/>
</dbReference>
<comment type="caution">
    <text evidence="5">The sequence shown here is derived from an EMBL/GenBank/DDBJ whole genome shotgun (WGS) entry which is preliminary data.</text>
</comment>
<keyword evidence="6" id="KW-1185">Reference proteome</keyword>
<keyword evidence="1 3" id="KW-0479">Metal-binding</keyword>
<proteinExistence type="predicted"/>
<dbReference type="GO" id="GO:0008270">
    <property type="term" value="F:zinc ion binding"/>
    <property type="evidence" value="ECO:0007669"/>
    <property type="project" value="UniProtKB-KW"/>
</dbReference>
<evidence type="ECO:0000313" key="6">
    <source>
        <dbReference type="Proteomes" id="UP001328107"/>
    </source>
</evidence>
<dbReference type="AlphaFoldDB" id="A0AAN4ZDX9"/>
<feature type="domain" description="RING-type" evidence="4">
    <location>
        <begin position="11"/>
        <end position="60"/>
    </location>
</feature>
<dbReference type="EMBL" id="BTRK01000002">
    <property type="protein sequence ID" value="GMR38199.1"/>
    <property type="molecule type" value="Genomic_DNA"/>
</dbReference>
<organism evidence="5 6">
    <name type="scientific">Pristionchus mayeri</name>
    <dbReference type="NCBI Taxonomy" id="1317129"/>
    <lineage>
        <taxon>Eukaryota</taxon>
        <taxon>Metazoa</taxon>
        <taxon>Ecdysozoa</taxon>
        <taxon>Nematoda</taxon>
        <taxon>Chromadorea</taxon>
        <taxon>Rhabditida</taxon>
        <taxon>Rhabditina</taxon>
        <taxon>Diplogasteromorpha</taxon>
        <taxon>Diplogasteroidea</taxon>
        <taxon>Neodiplogasteridae</taxon>
        <taxon>Pristionchus</taxon>
    </lineage>
</organism>
<evidence type="ECO:0000256" key="2">
    <source>
        <dbReference type="ARBA" id="ARBA00022833"/>
    </source>
</evidence>
<dbReference type="InterPro" id="IPR001841">
    <property type="entry name" value="Znf_RING"/>
</dbReference>
<evidence type="ECO:0000256" key="1">
    <source>
        <dbReference type="ARBA" id="ARBA00022771"/>
    </source>
</evidence>
<dbReference type="Proteomes" id="UP001328107">
    <property type="component" value="Unassembled WGS sequence"/>
</dbReference>
<dbReference type="Gene3D" id="3.30.40.10">
    <property type="entry name" value="Zinc/RING finger domain, C3HC4 (zinc finger)"/>
    <property type="match status" value="1"/>
</dbReference>
<dbReference type="InterPro" id="IPR013083">
    <property type="entry name" value="Znf_RING/FYVE/PHD"/>
</dbReference>
<dbReference type="SUPFAM" id="SSF57850">
    <property type="entry name" value="RING/U-box"/>
    <property type="match status" value="1"/>
</dbReference>
<evidence type="ECO:0000313" key="5">
    <source>
        <dbReference type="EMBL" id="GMR38199.1"/>
    </source>
</evidence>
<name>A0AAN4ZDX9_9BILA</name>
<evidence type="ECO:0000259" key="4">
    <source>
        <dbReference type="PROSITE" id="PS50089"/>
    </source>
</evidence>
<evidence type="ECO:0000256" key="3">
    <source>
        <dbReference type="PROSITE-ProRule" id="PRU00175"/>
    </source>
</evidence>
<accession>A0AAN4ZDX9</accession>
<dbReference type="Pfam" id="PF13639">
    <property type="entry name" value="zf-RING_2"/>
    <property type="match status" value="1"/>
</dbReference>
<reference evidence="6" key="1">
    <citation type="submission" date="2022-10" db="EMBL/GenBank/DDBJ databases">
        <title>Genome assembly of Pristionchus species.</title>
        <authorList>
            <person name="Yoshida K."/>
            <person name="Sommer R.J."/>
        </authorList>
    </citation>
    <scope>NUCLEOTIDE SEQUENCE [LARGE SCALE GENOMIC DNA]</scope>
    <source>
        <strain evidence="6">RS5460</strain>
    </source>
</reference>
<gene>
    <name evidence="5" type="ORF">PMAYCL1PPCAC_08394</name>
</gene>